<dbReference type="SUPFAM" id="SSF53383">
    <property type="entry name" value="PLP-dependent transferases"/>
    <property type="match status" value="1"/>
</dbReference>
<dbReference type="InterPro" id="IPR015422">
    <property type="entry name" value="PyrdxlP-dep_Trfase_small"/>
</dbReference>
<evidence type="ECO:0000256" key="2">
    <source>
        <dbReference type="ARBA" id="ARBA00022898"/>
    </source>
</evidence>
<reference evidence="3" key="1">
    <citation type="journal article" date="2014" name="Front. Microbiol.">
        <title>High frequency of phylogenetically diverse reductive dehalogenase-homologous genes in deep subseafloor sedimentary metagenomes.</title>
        <authorList>
            <person name="Kawai M."/>
            <person name="Futagami T."/>
            <person name="Toyoda A."/>
            <person name="Takaki Y."/>
            <person name="Nishi S."/>
            <person name="Hori S."/>
            <person name="Arai W."/>
            <person name="Tsubouchi T."/>
            <person name="Morono Y."/>
            <person name="Uchiyama I."/>
            <person name="Ito T."/>
            <person name="Fujiyama A."/>
            <person name="Inagaki F."/>
            <person name="Takami H."/>
        </authorList>
    </citation>
    <scope>NUCLEOTIDE SEQUENCE</scope>
    <source>
        <strain evidence="3">Expedition CK06-06</strain>
    </source>
</reference>
<dbReference type="GO" id="GO:0019265">
    <property type="term" value="P:glycine biosynthetic process, by transamination of glyoxylate"/>
    <property type="evidence" value="ECO:0007669"/>
    <property type="project" value="TreeGrafter"/>
</dbReference>
<dbReference type="AlphaFoldDB" id="X0ZF53"/>
<keyword evidence="2" id="KW-0663">Pyridoxal phosphate</keyword>
<evidence type="ECO:0008006" key="4">
    <source>
        <dbReference type="Google" id="ProtNLM"/>
    </source>
</evidence>
<dbReference type="PANTHER" id="PTHR21152">
    <property type="entry name" value="AMINOTRANSFERASE CLASS V"/>
    <property type="match status" value="1"/>
</dbReference>
<protein>
    <recommendedName>
        <fullName evidence="4">Aminotransferase class V domain-containing protein</fullName>
    </recommendedName>
</protein>
<dbReference type="GO" id="GO:0008453">
    <property type="term" value="F:alanine-glyoxylate transaminase activity"/>
    <property type="evidence" value="ECO:0007669"/>
    <property type="project" value="TreeGrafter"/>
</dbReference>
<accession>X0ZF53</accession>
<sequence>TTVRVPEGVDEMAVRRGLLQEHNIEVGGGIGALQGQVWRIGLMGYSSTAHNVLAILYALGTELARHGYRTETEAGVAAAVRSLKTDP</sequence>
<organism evidence="3">
    <name type="scientific">marine sediment metagenome</name>
    <dbReference type="NCBI Taxonomy" id="412755"/>
    <lineage>
        <taxon>unclassified sequences</taxon>
        <taxon>metagenomes</taxon>
        <taxon>ecological metagenomes</taxon>
    </lineage>
</organism>
<dbReference type="PANTHER" id="PTHR21152:SF40">
    <property type="entry name" value="ALANINE--GLYOXYLATE AMINOTRANSFERASE"/>
    <property type="match status" value="1"/>
</dbReference>
<comment type="cofactor">
    <cofactor evidence="1">
        <name>pyridoxal 5'-phosphate</name>
        <dbReference type="ChEBI" id="CHEBI:597326"/>
    </cofactor>
</comment>
<comment type="caution">
    <text evidence="3">The sequence shown here is derived from an EMBL/GenBank/DDBJ whole genome shotgun (WGS) entry which is preliminary data.</text>
</comment>
<feature type="non-terminal residue" evidence="3">
    <location>
        <position position="1"/>
    </location>
</feature>
<dbReference type="Gene3D" id="3.90.1150.10">
    <property type="entry name" value="Aspartate Aminotransferase, domain 1"/>
    <property type="match status" value="1"/>
</dbReference>
<gene>
    <name evidence="3" type="ORF">S01H1_82025</name>
</gene>
<dbReference type="GO" id="GO:0005777">
    <property type="term" value="C:peroxisome"/>
    <property type="evidence" value="ECO:0007669"/>
    <property type="project" value="TreeGrafter"/>
</dbReference>
<dbReference type="EMBL" id="BARS01055569">
    <property type="protein sequence ID" value="GAG46951.1"/>
    <property type="molecule type" value="Genomic_DNA"/>
</dbReference>
<evidence type="ECO:0000256" key="1">
    <source>
        <dbReference type="ARBA" id="ARBA00001933"/>
    </source>
</evidence>
<name>X0ZF53_9ZZZZ</name>
<evidence type="ECO:0000313" key="3">
    <source>
        <dbReference type="EMBL" id="GAG46951.1"/>
    </source>
</evidence>
<dbReference type="GO" id="GO:0004760">
    <property type="term" value="F:L-serine-pyruvate transaminase activity"/>
    <property type="evidence" value="ECO:0007669"/>
    <property type="project" value="TreeGrafter"/>
</dbReference>
<dbReference type="InterPro" id="IPR015424">
    <property type="entry name" value="PyrdxlP-dep_Trfase"/>
</dbReference>
<proteinExistence type="predicted"/>